<dbReference type="PANTHER" id="PTHR30576:SF0">
    <property type="entry name" value="UNDECAPRENYL-PHOSPHATE N-ACETYLGALACTOSAMINYL 1-PHOSPHATE TRANSFERASE-RELATED"/>
    <property type="match status" value="1"/>
</dbReference>
<reference evidence="5 6" key="1">
    <citation type="submission" date="2023-03" db="EMBL/GenBank/DDBJ databases">
        <title>Altererythrobacter sp. CAU 1644 isolated from sand.</title>
        <authorList>
            <person name="Kim W."/>
        </authorList>
    </citation>
    <scope>NUCLEOTIDE SEQUENCE [LARGE SCALE GENOMIC DNA]</scope>
    <source>
        <strain evidence="5 6">CAU 1644</strain>
    </source>
</reference>
<keyword evidence="3" id="KW-0812">Transmembrane</keyword>
<dbReference type="RefSeq" id="WP_278017393.1">
    <property type="nucleotide sequence ID" value="NZ_CP121106.1"/>
</dbReference>
<dbReference type="PANTHER" id="PTHR30576">
    <property type="entry name" value="COLANIC BIOSYNTHESIS UDP-GLUCOSE LIPID CARRIER TRANSFERASE"/>
    <property type="match status" value="1"/>
</dbReference>
<evidence type="ECO:0000256" key="1">
    <source>
        <dbReference type="ARBA" id="ARBA00006464"/>
    </source>
</evidence>
<sequence>MARAIPLSDPVSILTLSEVFVANVCIWYVLNRLQTYARVRLLSYVVPVNLTIFAALILVNNLLRVGYSISLLGVCAVATILISYLVTIKVRNSGSNFRHFLVPGGAITRLKGMAGYEEVGCPQLLERMINEDEISGSIVADLHQDLSAEWERLLAKAALRGIPVYHCRLIEEALTGEVRINHLRENELGSLIPNLPYRYAKRVFDVVAVLLFAPIVLPLVCVIAMLIRLDSPGPAFFFQSRVGFRGETFRMVKLRTMRVVSKSTSANSAREFAMTKDNDDRITKIGRFLRKTRLDELPQAWNVLIGDMSWIGPRPEAADLALWHEGEIPFYSYRHIVRPGITGWAQVNQGHVTDLDSIEHKLRLDFYYVKNLSLWLDVLIALKTFRVIAGGVGAR</sequence>
<dbReference type="Proteomes" id="UP001215827">
    <property type="component" value="Chromosome"/>
</dbReference>
<protein>
    <submittedName>
        <fullName evidence="5">Sugar transferase</fullName>
    </submittedName>
</protein>
<feature type="transmembrane region" description="Helical" evidence="3">
    <location>
        <begin position="65"/>
        <end position="88"/>
    </location>
</feature>
<dbReference type="GO" id="GO:0016740">
    <property type="term" value="F:transferase activity"/>
    <property type="evidence" value="ECO:0007669"/>
    <property type="project" value="UniProtKB-KW"/>
</dbReference>
<proteinExistence type="inferred from homology"/>
<feature type="transmembrane region" description="Helical" evidence="3">
    <location>
        <begin position="203"/>
        <end position="227"/>
    </location>
</feature>
<feature type="transmembrane region" description="Helical" evidence="3">
    <location>
        <begin position="12"/>
        <end position="29"/>
    </location>
</feature>
<feature type="domain" description="Bacterial sugar transferase" evidence="4">
    <location>
        <begin position="201"/>
        <end position="388"/>
    </location>
</feature>
<gene>
    <name evidence="5" type="ORF">P7228_06475</name>
</gene>
<keyword evidence="5" id="KW-0808">Transferase</keyword>
<dbReference type="EMBL" id="CP121106">
    <property type="protein sequence ID" value="WFL78703.1"/>
    <property type="molecule type" value="Genomic_DNA"/>
</dbReference>
<accession>A0ABY8FUM3</accession>
<keyword evidence="2" id="KW-0270">Exopolysaccharide synthesis</keyword>
<keyword evidence="3" id="KW-0472">Membrane</keyword>
<evidence type="ECO:0000259" key="4">
    <source>
        <dbReference type="Pfam" id="PF02397"/>
    </source>
</evidence>
<evidence type="ECO:0000313" key="5">
    <source>
        <dbReference type="EMBL" id="WFL78703.1"/>
    </source>
</evidence>
<comment type="similarity">
    <text evidence="1">Belongs to the bacterial sugar transferase family.</text>
</comment>
<organism evidence="5 6">
    <name type="scientific">Altererythrobacter arenosus</name>
    <dbReference type="NCBI Taxonomy" id="3032592"/>
    <lineage>
        <taxon>Bacteria</taxon>
        <taxon>Pseudomonadati</taxon>
        <taxon>Pseudomonadota</taxon>
        <taxon>Alphaproteobacteria</taxon>
        <taxon>Sphingomonadales</taxon>
        <taxon>Erythrobacteraceae</taxon>
        <taxon>Altererythrobacter</taxon>
    </lineage>
</organism>
<name>A0ABY8FUM3_9SPHN</name>
<evidence type="ECO:0000256" key="2">
    <source>
        <dbReference type="ARBA" id="ARBA00023169"/>
    </source>
</evidence>
<evidence type="ECO:0000256" key="3">
    <source>
        <dbReference type="SAM" id="Phobius"/>
    </source>
</evidence>
<keyword evidence="3" id="KW-1133">Transmembrane helix</keyword>
<feature type="transmembrane region" description="Helical" evidence="3">
    <location>
        <begin position="41"/>
        <end position="59"/>
    </location>
</feature>
<dbReference type="InterPro" id="IPR003362">
    <property type="entry name" value="Bact_transf"/>
</dbReference>
<dbReference type="Pfam" id="PF02397">
    <property type="entry name" value="Bac_transf"/>
    <property type="match status" value="1"/>
</dbReference>
<keyword evidence="6" id="KW-1185">Reference proteome</keyword>
<evidence type="ECO:0000313" key="6">
    <source>
        <dbReference type="Proteomes" id="UP001215827"/>
    </source>
</evidence>